<dbReference type="GO" id="GO:0008270">
    <property type="term" value="F:zinc ion binding"/>
    <property type="evidence" value="ECO:0007669"/>
    <property type="project" value="InterPro"/>
</dbReference>
<evidence type="ECO:0000256" key="8">
    <source>
        <dbReference type="SAM" id="MobiDB-lite"/>
    </source>
</evidence>
<reference evidence="10 11" key="1">
    <citation type="submission" date="2016-03" db="EMBL/GenBank/DDBJ databases">
        <authorList>
            <person name="Ploux O."/>
        </authorList>
    </citation>
    <scope>NUCLEOTIDE SEQUENCE [LARGE SCALE GENOMIC DNA]</scope>
    <source>
        <strain evidence="10 11">UAMH 11012</strain>
    </source>
</reference>
<dbReference type="SMART" id="SM00066">
    <property type="entry name" value="GAL4"/>
    <property type="match status" value="1"/>
</dbReference>
<dbReference type="EMBL" id="FJOG01000014">
    <property type="protein sequence ID" value="CZR59534.1"/>
    <property type="molecule type" value="Genomic_DNA"/>
</dbReference>
<dbReference type="PROSITE" id="PS50048">
    <property type="entry name" value="ZN2_CY6_FUNGAL_2"/>
    <property type="match status" value="1"/>
</dbReference>
<dbReference type="CDD" id="cd12148">
    <property type="entry name" value="fungal_TF_MHR"/>
    <property type="match status" value="1"/>
</dbReference>
<keyword evidence="6" id="KW-0804">Transcription</keyword>
<dbReference type="STRING" id="576137.A0A1L7X3E9"/>
<sequence length="780" mass="86611">MASKLPLAPRQLLPKADPESSSASPVLDPIPVAGGDQPAKRRCISSACMPCRKRKSKCDGGKPACTACLDVYSSECHYDLDADHRRKGALKRDINHLSEKVSTIGSVLDAIRSGSEADADDIFQLIRASPGESHEKIAEMVRKMVKNRTSDQPSVEPPSSLEGQLLMDFHGKASMDKTGLSTHYGHTSHFLLQAPEEERLMTAEQVGAWTNVTADSELINHLLEAYFSWSHPLYLLFSEELFYHGMRDNKPKYCTPLLVNSILAIGCHWSDRVEARADPNDPSTTGDHFFAEAKRLLAQNDNTTSLTIVQALGLMSLRQAMNNHDSSGRRYVAQMMSMAVELGLHLSSSAPAGGNFTPSEIAARRVTFWGCFVLETIWAVCVGRLTTIPRTAIRLERPTLNPKLENTPWKPHGRSEPDLTRLTQPSMKYTFLQQCSILIEILDDILRSFYAPRDRITSRKLQLYHEQLRGWYRNLPPGFNIHKGRPTLPQVITLHMFYHNCIIMLFRPFVKVAFVQTSSETPRQICIASANTISQLLDLHKKTYGIRKSFFVNTHCVMSTAIIHLINISSHPGVPNPEVETYLADAIRAMHDMMKGTIIVGRYLKIMRNMIYKWCKVIPATVMAAMEEANIGTPHSAISPTTSSPETSNPNAFYHPSDPNGQNRNHNIDTTLTLNRKQSAPEILLTLPETDSHDLMNGGGNTPKPQGGGQNLFWTPYPGSFEGVPLALPQQMNGNGHMDITSVLDSGVMGNWPQWNRDGFMLGEEDGGGGGWGFDWEGGG</sequence>
<dbReference type="PANTHER" id="PTHR31313">
    <property type="entry name" value="TY1 ENHANCER ACTIVATOR"/>
    <property type="match status" value="1"/>
</dbReference>
<evidence type="ECO:0000256" key="5">
    <source>
        <dbReference type="ARBA" id="ARBA00023125"/>
    </source>
</evidence>
<feature type="region of interest" description="Disordered" evidence="8">
    <location>
        <begin position="1"/>
        <end position="38"/>
    </location>
</feature>
<feature type="compositionally biased region" description="Low complexity" evidence="8">
    <location>
        <begin position="639"/>
        <end position="651"/>
    </location>
</feature>
<comment type="subcellular location">
    <subcellularLocation>
        <location evidence="1">Nucleus</location>
    </subcellularLocation>
</comment>
<dbReference type="Proteomes" id="UP000184330">
    <property type="component" value="Unassembled WGS sequence"/>
</dbReference>
<dbReference type="GO" id="GO:0003677">
    <property type="term" value="F:DNA binding"/>
    <property type="evidence" value="ECO:0007669"/>
    <property type="project" value="UniProtKB-KW"/>
</dbReference>
<keyword evidence="4" id="KW-0805">Transcription regulation</keyword>
<evidence type="ECO:0000256" key="1">
    <source>
        <dbReference type="ARBA" id="ARBA00004123"/>
    </source>
</evidence>
<dbReference type="CDD" id="cd00067">
    <property type="entry name" value="GAL4"/>
    <property type="match status" value="1"/>
</dbReference>
<keyword evidence="3" id="KW-0862">Zinc</keyword>
<dbReference type="Pfam" id="PF04082">
    <property type="entry name" value="Fungal_trans"/>
    <property type="match status" value="1"/>
</dbReference>
<feature type="domain" description="Zn(2)-C6 fungal-type" evidence="9">
    <location>
        <begin position="47"/>
        <end position="78"/>
    </location>
</feature>
<dbReference type="GO" id="GO:0000981">
    <property type="term" value="F:DNA-binding transcription factor activity, RNA polymerase II-specific"/>
    <property type="evidence" value="ECO:0007669"/>
    <property type="project" value="InterPro"/>
</dbReference>
<feature type="compositionally biased region" description="Gly residues" evidence="8">
    <location>
        <begin position="697"/>
        <end position="709"/>
    </location>
</feature>
<dbReference type="PANTHER" id="PTHR31313:SF4">
    <property type="entry name" value="CONIDIAL DEVELOPMENT PROTEIN FLUFFY"/>
    <property type="match status" value="1"/>
</dbReference>
<evidence type="ECO:0000313" key="11">
    <source>
        <dbReference type="Proteomes" id="UP000184330"/>
    </source>
</evidence>
<dbReference type="InterPro" id="IPR007219">
    <property type="entry name" value="XnlR_reg_dom"/>
</dbReference>
<evidence type="ECO:0000256" key="3">
    <source>
        <dbReference type="ARBA" id="ARBA00022833"/>
    </source>
</evidence>
<gene>
    <name evidence="10" type="ORF">PAC_09428</name>
</gene>
<accession>A0A1L7X3E9</accession>
<evidence type="ECO:0000256" key="4">
    <source>
        <dbReference type="ARBA" id="ARBA00023015"/>
    </source>
</evidence>
<evidence type="ECO:0000256" key="7">
    <source>
        <dbReference type="ARBA" id="ARBA00023242"/>
    </source>
</evidence>
<keyword evidence="11" id="KW-1185">Reference proteome</keyword>
<keyword evidence="7" id="KW-0539">Nucleus</keyword>
<feature type="region of interest" description="Disordered" evidence="8">
    <location>
        <begin position="690"/>
        <end position="709"/>
    </location>
</feature>
<proteinExistence type="predicted"/>
<organism evidence="10 11">
    <name type="scientific">Phialocephala subalpina</name>
    <dbReference type="NCBI Taxonomy" id="576137"/>
    <lineage>
        <taxon>Eukaryota</taxon>
        <taxon>Fungi</taxon>
        <taxon>Dikarya</taxon>
        <taxon>Ascomycota</taxon>
        <taxon>Pezizomycotina</taxon>
        <taxon>Leotiomycetes</taxon>
        <taxon>Helotiales</taxon>
        <taxon>Mollisiaceae</taxon>
        <taxon>Phialocephala</taxon>
        <taxon>Phialocephala fortinii species complex</taxon>
    </lineage>
</organism>
<dbReference type="Pfam" id="PF00172">
    <property type="entry name" value="Zn_clus"/>
    <property type="match status" value="1"/>
</dbReference>
<dbReference type="AlphaFoldDB" id="A0A1L7X3E9"/>
<evidence type="ECO:0000256" key="2">
    <source>
        <dbReference type="ARBA" id="ARBA00022723"/>
    </source>
</evidence>
<dbReference type="InterPro" id="IPR001138">
    <property type="entry name" value="Zn2Cys6_DnaBD"/>
</dbReference>
<dbReference type="SMART" id="SM00906">
    <property type="entry name" value="Fungal_trans"/>
    <property type="match status" value="1"/>
</dbReference>
<evidence type="ECO:0000259" key="9">
    <source>
        <dbReference type="PROSITE" id="PS50048"/>
    </source>
</evidence>
<dbReference type="GO" id="GO:0005634">
    <property type="term" value="C:nucleus"/>
    <property type="evidence" value="ECO:0007669"/>
    <property type="project" value="UniProtKB-SubCell"/>
</dbReference>
<dbReference type="InterPro" id="IPR036864">
    <property type="entry name" value="Zn2-C6_fun-type_DNA-bd_sf"/>
</dbReference>
<dbReference type="PROSITE" id="PS00463">
    <property type="entry name" value="ZN2_CY6_FUNGAL_1"/>
    <property type="match status" value="1"/>
</dbReference>
<protein>
    <recommendedName>
        <fullName evidence="9">Zn(2)-C6 fungal-type domain-containing protein</fullName>
    </recommendedName>
</protein>
<name>A0A1L7X3E9_9HELO</name>
<feature type="region of interest" description="Disordered" evidence="8">
    <location>
        <begin position="634"/>
        <end position="667"/>
    </location>
</feature>
<keyword evidence="5" id="KW-0238">DNA-binding</keyword>
<dbReference type="Gene3D" id="4.10.240.10">
    <property type="entry name" value="Zn(2)-C6 fungal-type DNA-binding domain"/>
    <property type="match status" value="1"/>
</dbReference>
<keyword evidence="2" id="KW-0479">Metal-binding</keyword>
<dbReference type="OrthoDB" id="2162761at2759"/>
<dbReference type="InterPro" id="IPR051615">
    <property type="entry name" value="Transcr_Regulatory_Elem"/>
</dbReference>
<dbReference type="GO" id="GO:0006351">
    <property type="term" value="P:DNA-templated transcription"/>
    <property type="evidence" value="ECO:0007669"/>
    <property type="project" value="InterPro"/>
</dbReference>
<evidence type="ECO:0000313" key="10">
    <source>
        <dbReference type="EMBL" id="CZR59534.1"/>
    </source>
</evidence>
<dbReference type="SUPFAM" id="SSF57701">
    <property type="entry name" value="Zn2/Cys6 DNA-binding domain"/>
    <property type="match status" value="1"/>
</dbReference>
<evidence type="ECO:0000256" key="6">
    <source>
        <dbReference type="ARBA" id="ARBA00023163"/>
    </source>
</evidence>